<feature type="signal peptide" evidence="6">
    <location>
        <begin position="1"/>
        <end position="25"/>
    </location>
</feature>
<dbReference type="InterPro" id="IPR001117">
    <property type="entry name" value="Cu-oxidase_2nd"/>
</dbReference>
<dbReference type="PROSITE" id="PS00080">
    <property type="entry name" value="MULTICOPPER_OXIDASE2"/>
    <property type="match status" value="1"/>
</dbReference>
<evidence type="ECO:0000313" key="11">
    <source>
        <dbReference type="Proteomes" id="UP000215902"/>
    </source>
</evidence>
<keyword evidence="5" id="KW-1133">Transmembrane helix</keyword>
<dbReference type="Pfam" id="PF00394">
    <property type="entry name" value="Cu-oxidase"/>
    <property type="match status" value="1"/>
</dbReference>
<gene>
    <name evidence="10" type="ORF">BOX15_Mlig012506g3</name>
</gene>
<feature type="domain" description="Plastocyanin-like" evidence="9">
    <location>
        <begin position="91"/>
        <end position="198"/>
    </location>
</feature>
<comment type="similarity">
    <text evidence="1">Belongs to the multicopper oxidase family.</text>
</comment>
<keyword evidence="5" id="KW-0812">Transmembrane</keyword>
<reference evidence="10 11" key="1">
    <citation type="submission" date="2017-06" db="EMBL/GenBank/DDBJ databases">
        <title>A platform for efficient transgenesis in Macrostomum lignano, a flatworm model organism for stem cell research.</title>
        <authorList>
            <person name="Berezikov E."/>
        </authorList>
    </citation>
    <scope>NUCLEOTIDE SEQUENCE [LARGE SCALE GENOMIC DNA]</scope>
    <source>
        <strain evidence="10">DV1</strain>
        <tissue evidence="10">Whole organism</tissue>
    </source>
</reference>
<dbReference type="CDD" id="cd13905">
    <property type="entry name" value="CuRO_3_tcLLC2_insect_like"/>
    <property type="match status" value="1"/>
</dbReference>
<feature type="domain" description="Plastocyanin-like" evidence="8">
    <location>
        <begin position="496"/>
        <end position="624"/>
    </location>
</feature>
<sequence length="720" mass="79683">MILRYPMALTLLLLSAASCSTPAMAEDLEEDLFHFFDEFKHECVRNCSADPGPRECRYRIRLEWFMTMSKACFDCPRNLTDCFRPHCITGDGVERALLSVNRQLSGPGIHVCEGDTVIAEVHNFMEMGEGTSVHWHGMHQVGTQHMDGVSMVTQCPINAHSSFTYRFAASPAGTHYWHSHSGLQRSEGIFGPLVVRQAADPHAGLYDTDQPEHTLLLSDWFHELGATKFAAHHYSNGDNKPKGLIINGRGAFAPSSASDPQTPRYVLRVRSGLRHRVRVISNAILNCPFVLSVANHSLLVIATDGAPVVPIEVDSLIIYAGERFDFVLTADRPPGNYLLMVAGLADCDSRFTMARQSAIVSYAGIDETPLQGAGNPAYSDMLGRPGGRQLNPFNRAPDANHIDVTSLRTPAGWPPADHLTIDGPVDAKFYLAFDFEVVNNSRYHHPAYYPISAVRKSDGHLYTPQINNVALHMPPAPLLYQFDDVLQSHICNNTDFDPSLETEFKACHHGLRLGVNKTVELVLIDKGFTFDASHPFHLHGHYFRVIGMEKLGKNVSVAEVKRRDSAGLLRRNLDRPVMKDTVIVPDGGYTVLRFRTDNPGVWLLHCHLEFHVEIGMGLLLLVGDAASWSAGVPANFPRCGSWKGPGPDRRWQQRELRLAETHRLHMTALGLAAAGAVLLAALLSVFLTRRFGLRSNPVQNIETVSEAVSYGSLKAPQLTF</sequence>
<feature type="transmembrane region" description="Helical" evidence="5">
    <location>
        <begin position="664"/>
        <end position="687"/>
    </location>
</feature>
<evidence type="ECO:0000259" key="9">
    <source>
        <dbReference type="Pfam" id="PF07732"/>
    </source>
</evidence>
<dbReference type="PROSITE" id="PS51257">
    <property type="entry name" value="PROKAR_LIPOPROTEIN"/>
    <property type="match status" value="1"/>
</dbReference>
<evidence type="ECO:0000256" key="1">
    <source>
        <dbReference type="ARBA" id="ARBA00010609"/>
    </source>
</evidence>
<dbReference type="AlphaFoldDB" id="A0A267E7F0"/>
<dbReference type="OrthoDB" id="2121828at2759"/>
<dbReference type="CDD" id="cd13858">
    <property type="entry name" value="CuRO_1_tcLCC2_insect_like"/>
    <property type="match status" value="1"/>
</dbReference>
<dbReference type="InterPro" id="IPR033138">
    <property type="entry name" value="Cu_oxidase_CS"/>
</dbReference>
<dbReference type="InterPro" id="IPR008972">
    <property type="entry name" value="Cupredoxin"/>
</dbReference>
<dbReference type="Gene3D" id="2.60.40.420">
    <property type="entry name" value="Cupredoxins - blue copper proteins"/>
    <property type="match status" value="3"/>
</dbReference>
<evidence type="ECO:0000256" key="6">
    <source>
        <dbReference type="SAM" id="SignalP"/>
    </source>
</evidence>
<name>A0A267E7F0_9PLAT</name>
<keyword evidence="5" id="KW-0472">Membrane</keyword>
<evidence type="ECO:0000256" key="2">
    <source>
        <dbReference type="ARBA" id="ARBA00022723"/>
    </source>
</evidence>
<dbReference type="EMBL" id="NIVC01002600">
    <property type="protein sequence ID" value="PAA56602.1"/>
    <property type="molecule type" value="Genomic_DNA"/>
</dbReference>
<evidence type="ECO:0000256" key="3">
    <source>
        <dbReference type="ARBA" id="ARBA00023002"/>
    </source>
</evidence>
<evidence type="ECO:0000256" key="4">
    <source>
        <dbReference type="ARBA" id="ARBA00023008"/>
    </source>
</evidence>
<keyword evidence="2" id="KW-0479">Metal-binding</keyword>
<dbReference type="GO" id="GO:0016491">
    <property type="term" value="F:oxidoreductase activity"/>
    <property type="evidence" value="ECO:0007669"/>
    <property type="project" value="UniProtKB-KW"/>
</dbReference>
<keyword evidence="11" id="KW-1185">Reference proteome</keyword>
<evidence type="ECO:0000256" key="5">
    <source>
        <dbReference type="SAM" id="Phobius"/>
    </source>
</evidence>
<proteinExistence type="inferred from homology"/>
<dbReference type="GO" id="GO:0006826">
    <property type="term" value="P:iron ion transport"/>
    <property type="evidence" value="ECO:0007669"/>
    <property type="project" value="TreeGrafter"/>
</dbReference>
<feature type="domain" description="Plastocyanin-like" evidence="7">
    <location>
        <begin position="213"/>
        <end position="364"/>
    </location>
</feature>
<keyword evidence="4" id="KW-0186">Copper</keyword>
<accession>A0A267E7F0</accession>
<dbReference type="InterPro" id="IPR045087">
    <property type="entry name" value="Cu-oxidase_fam"/>
</dbReference>
<evidence type="ECO:0000313" key="10">
    <source>
        <dbReference type="EMBL" id="PAA56602.1"/>
    </source>
</evidence>
<keyword evidence="3" id="KW-0560">Oxidoreductase</keyword>
<evidence type="ECO:0000259" key="8">
    <source>
        <dbReference type="Pfam" id="PF07731"/>
    </source>
</evidence>
<feature type="chain" id="PRO_5012289241" description="Plastocyanin-like domain-containing protein" evidence="6">
    <location>
        <begin position="26"/>
        <end position="720"/>
    </location>
</feature>
<keyword evidence="6" id="KW-0732">Signal</keyword>
<dbReference type="Proteomes" id="UP000215902">
    <property type="component" value="Unassembled WGS sequence"/>
</dbReference>
<dbReference type="SUPFAM" id="SSF49503">
    <property type="entry name" value="Cupredoxins"/>
    <property type="match status" value="3"/>
</dbReference>
<organism evidence="10 11">
    <name type="scientific">Macrostomum lignano</name>
    <dbReference type="NCBI Taxonomy" id="282301"/>
    <lineage>
        <taxon>Eukaryota</taxon>
        <taxon>Metazoa</taxon>
        <taxon>Spiralia</taxon>
        <taxon>Lophotrochozoa</taxon>
        <taxon>Platyhelminthes</taxon>
        <taxon>Rhabditophora</taxon>
        <taxon>Macrostomorpha</taxon>
        <taxon>Macrostomida</taxon>
        <taxon>Macrostomidae</taxon>
        <taxon>Macrostomum</taxon>
    </lineage>
</organism>
<dbReference type="PANTHER" id="PTHR11709">
    <property type="entry name" value="MULTI-COPPER OXIDASE"/>
    <property type="match status" value="1"/>
</dbReference>
<comment type="caution">
    <text evidence="10">The sequence shown here is derived from an EMBL/GenBank/DDBJ whole genome shotgun (WGS) entry which is preliminary data.</text>
</comment>
<evidence type="ECO:0008006" key="12">
    <source>
        <dbReference type="Google" id="ProtNLM"/>
    </source>
</evidence>
<dbReference type="InterPro" id="IPR002355">
    <property type="entry name" value="Cu_oxidase_Cu_BS"/>
</dbReference>
<protein>
    <recommendedName>
        <fullName evidence="12">Plastocyanin-like domain-containing protein</fullName>
    </recommendedName>
</protein>
<dbReference type="PANTHER" id="PTHR11709:SF394">
    <property type="entry name" value="FI03373P-RELATED"/>
    <property type="match status" value="1"/>
</dbReference>
<dbReference type="CDD" id="cd13884">
    <property type="entry name" value="CuRO_2_tcLCC_insect_like"/>
    <property type="match status" value="1"/>
</dbReference>
<dbReference type="STRING" id="282301.A0A267E7F0"/>
<dbReference type="PROSITE" id="PS00079">
    <property type="entry name" value="MULTICOPPER_OXIDASE1"/>
    <property type="match status" value="1"/>
</dbReference>
<evidence type="ECO:0000259" key="7">
    <source>
        <dbReference type="Pfam" id="PF00394"/>
    </source>
</evidence>
<dbReference type="FunFam" id="2.60.40.420:FF:000045">
    <property type="entry name" value="Laccase 2"/>
    <property type="match status" value="1"/>
</dbReference>
<dbReference type="InterPro" id="IPR011707">
    <property type="entry name" value="Cu-oxidase-like_N"/>
</dbReference>
<dbReference type="GO" id="GO:0005507">
    <property type="term" value="F:copper ion binding"/>
    <property type="evidence" value="ECO:0007669"/>
    <property type="project" value="InterPro"/>
</dbReference>
<dbReference type="Pfam" id="PF07732">
    <property type="entry name" value="Cu-oxidase_3"/>
    <property type="match status" value="1"/>
</dbReference>
<dbReference type="InterPro" id="IPR011706">
    <property type="entry name" value="Cu-oxidase_C"/>
</dbReference>
<dbReference type="Pfam" id="PF07731">
    <property type="entry name" value="Cu-oxidase_2"/>
    <property type="match status" value="1"/>
</dbReference>
<dbReference type="FunFam" id="2.60.40.420:FF:000031">
    <property type="entry name" value="Laccase-2 isoform A"/>
    <property type="match status" value="1"/>
</dbReference>
<dbReference type="GO" id="GO:0005886">
    <property type="term" value="C:plasma membrane"/>
    <property type="evidence" value="ECO:0007669"/>
    <property type="project" value="TreeGrafter"/>
</dbReference>